<dbReference type="AlphaFoldDB" id="A0A4P9XZW0"/>
<dbReference type="Gene3D" id="3.30.2230.10">
    <property type="entry name" value="DUSP-like"/>
    <property type="match status" value="1"/>
</dbReference>
<evidence type="ECO:0000259" key="2">
    <source>
        <dbReference type="PROSITE" id="PS51283"/>
    </source>
</evidence>
<evidence type="ECO:0000259" key="1">
    <source>
        <dbReference type="PROSITE" id="PS50181"/>
    </source>
</evidence>
<dbReference type="GO" id="GO:0004843">
    <property type="term" value="F:cysteine-type deubiquitinase activity"/>
    <property type="evidence" value="ECO:0007669"/>
    <property type="project" value="InterPro"/>
</dbReference>
<gene>
    <name evidence="3" type="ORF">BJ684DRAFT_17474</name>
</gene>
<protein>
    <recommendedName>
        <fullName evidence="5">F-box domain-containing protein</fullName>
    </recommendedName>
</protein>
<dbReference type="InterPro" id="IPR006615">
    <property type="entry name" value="Pept_C19_DUSP"/>
</dbReference>
<dbReference type="PROSITE" id="PS50181">
    <property type="entry name" value="FBOX"/>
    <property type="match status" value="1"/>
</dbReference>
<dbReference type="EMBL" id="KZ988536">
    <property type="protein sequence ID" value="RKP11995.1"/>
    <property type="molecule type" value="Genomic_DNA"/>
</dbReference>
<keyword evidence="4" id="KW-1185">Reference proteome</keyword>
<dbReference type="InterPro" id="IPR035927">
    <property type="entry name" value="DUSP-like_sf"/>
</dbReference>
<dbReference type="InterPro" id="IPR013083">
    <property type="entry name" value="Znf_RING/FYVE/PHD"/>
</dbReference>
<dbReference type="SUPFAM" id="SSF143791">
    <property type="entry name" value="DUSP-like"/>
    <property type="match status" value="1"/>
</dbReference>
<dbReference type="GO" id="GO:0008270">
    <property type="term" value="F:zinc ion binding"/>
    <property type="evidence" value="ECO:0007669"/>
    <property type="project" value="InterPro"/>
</dbReference>
<reference evidence="4" key="1">
    <citation type="journal article" date="2018" name="Nat. Microbiol.">
        <title>Leveraging single-cell genomics to expand the fungal tree of life.</title>
        <authorList>
            <person name="Ahrendt S.R."/>
            <person name="Quandt C.A."/>
            <person name="Ciobanu D."/>
            <person name="Clum A."/>
            <person name="Salamov A."/>
            <person name="Andreopoulos B."/>
            <person name="Cheng J.F."/>
            <person name="Woyke T."/>
            <person name="Pelin A."/>
            <person name="Henrissat B."/>
            <person name="Reynolds N.K."/>
            <person name="Benny G.L."/>
            <person name="Smith M.E."/>
            <person name="James T.Y."/>
            <person name="Grigoriev I.V."/>
        </authorList>
    </citation>
    <scope>NUCLEOTIDE SEQUENCE [LARGE SCALE GENOMIC DNA]</scope>
</reference>
<dbReference type="Pfam" id="PF02148">
    <property type="entry name" value="zf-UBP"/>
    <property type="match status" value="1"/>
</dbReference>
<proteinExistence type="predicted"/>
<dbReference type="Gene3D" id="1.20.1280.50">
    <property type="match status" value="1"/>
</dbReference>
<dbReference type="InterPro" id="IPR001810">
    <property type="entry name" value="F-box_dom"/>
</dbReference>
<name>A0A4P9XZW0_9FUNG</name>
<dbReference type="Proteomes" id="UP000267251">
    <property type="component" value="Unassembled WGS sequence"/>
</dbReference>
<evidence type="ECO:0008006" key="5">
    <source>
        <dbReference type="Google" id="ProtNLM"/>
    </source>
</evidence>
<dbReference type="Pfam" id="PF06337">
    <property type="entry name" value="DUSP"/>
    <property type="match status" value="1"/>
</dbReference>
<organism evidence="3 4">
    <name type="scientific">Piptocephalis cylindrospora</name>
    <dbReference type="NCBI Taxonomy" id="1907219"/>
    <lineage>
        <taxon>Eukaryota</taxon>
        <taxon>Fungi</taxon>
        <taxon>Fungi incertae sedis</taxon>
        <taxon>Zoopagomycota</taxon>
        <taxon>Zoopagomycotina</taxon>
        <taxon>Zoopagomycetes</taxon>
        <taxon>Zoopagales</taxon>
        <taxon>Piptocephalidaceae</taxon>
        <taxon>Piptocephalis</taxon>
    </lineage>
</organism>
<dbReference type="InterPro" id="IPR001607">
    <property type="entry name" value="Znf_UBP"/>
</dbReference>
<dbReference type="SUPFAM" id="SSF81383">
    <property type="entry name" value="F-box domain"/>
    <property type="match status" value="1"/>
</dbReference>
<feature type="domain" description="F-box" evidence="1">
    <location>
        <begin position="4"/>
        <end position="50"/>
    </location>
</feature>
<feature type="domain" description="DUSP" evidence="2">
    <location>
        <begin position="200"/>
        <end position="306"/>
    </location>
</feature>
<dbReference type="Gene3D" id="3.30.40.10">
    <property type="entry name" value="Zinc/RING finger domain, C3HC4 (zinc finger)"/>
    <property type="match status" value="1"/>
</dbReference>
<dbReference type="Pfam" id="PF12937">
    <property type="entry name" value="F-box-like"/>
    <property type="match status" value="1"/>
</dbReference>
<evidence type="ECO:0000313" key="4">
    <source>
        <dbReference type="Proteomes" id="UP000267251"/>
    </source>
</evidence>
<dbReference type="PROSITE" id="PS51283">
    <property type="entry name" value="DUSP"/>
    <property type="match status" value="1"/>
</dbReference>
<sequence length="439" mass="49720">MPPPLTLKQLPDDVLILLLSQLSPSEIYSMAQTCQRLLRIATSDYIFRSLCIRYRQISYKPSDSTWKAWYANEAEISKCCSHLSQCNDPTRWKERAKHNRHIRQSLPTDGPLCETCISTAAVADSPGIPPPHTPYCRGPTDIWLCLEAGCSSYACGRNYARHALDHHHASQHSLVIRAVGPPEACGYAPPFDSVLLEVGRPSEEEIRIRDRRRRERDRRFVIPGRPLVLVEASWYNQWMDFLRGDLQIPPGPVDNEPLMAGVTPAERHPGPDSRLFVDYYLLDAGIWEEIVVPDYGGGPRIDVTDLTGHLYTSMIREIRSYLVMLIEVHLQRARREGTDPLLDGDVEEEAFFAFDGDLAEVDGDGDDDLDDIDEAEGHWAPELGLDEDAGADDEDWPTDAGPFELEGQYGIKTLGQWMISQFVRVTWRECTARDTLWVM</sequence>
<dbReference type="CDD" id="cd09917">
    <property type="entry name" value="F-box_SF"/>
    <property type="match status" value="1"/>
</dbReference>
<accession>A0A4P9XZW0</accession>
<dbReference type="SUPFAM" id="SSF57850">
    <property type="entry name" value="RING/U-box"/>
    <property type="match status" value="1"/>
</dbReference>
<evidence type="ECO:0000313" key="3">
    <source>
        <dbReference type="EMBL" id="RKP11995.1"/>
    </source>
</evidence>
<dbReference type="OrthoDB" id="424465at2759"/>
<dbReference type="InterPro" id="IPR036047">
    <property type="entry name" value="F-box-like_dom_sf"/>
</dbReference>